<sequence length="503" mass="57247">MGTTCSKSDSDHLNNPNRPQDLTDFKIVRAIGKGAFGKVSIVEHRRTKKYYALKYMEKKSCVNERAVQHIVQERNLLEEIHHPFVIQLRYSFQDWEYLFMVIDLAMGGDLRFHCSAKSLREPAIRIIVAEISSALQYLHLRKIVHRDIKPDNILLDEQGHAYLTDFNIAVKTVDGKPLKSQAGTEPCKCKSTLHIYPPQSQPDMSIDMAPEILHGTGYYTSPDWWSLGILTYELTFHDRPFRGPKKKDLIRKNAWSFPKRASSRASPALQSLISQLLEPDLSKRLGVDDEGRRRLRDHAFFEGLGWEELERKEVKPEFVPSKEKSNFDATYDLEELLLNDRPLVSKRRKKPKGWDETPEMKTFEELYLYYDWENPQRNRSSTKSTTQLDYEPPVVKRSQSLDSVSGTLRPCSELETVSSIKSSNGLGLGGASYDTMRSEKLAQVEGSLANDDGVGALHIVGRPVPGLQRRPSSVVQDMGRNYSMTEGLLNSASRRGSHQLPPA</sequence>
<dbReference type="PROSITE" id="PS00108">
    <property type="entry name" value="PROTEIN_KINASE_ST"/>
    <property type="match status" value="1"/>
</dbReference>
<dbReference type="Gene3D" id="1.10.510.10">
    <property type="entry name" value="Transferase(Phosphotransferase) domain 1"/>
    <property type="match status" value="1"/>
</dbReference>
<accession>A0AAD5SBJ5</accession>
<keyword evidence="5 6" id="KW-0067">ATP-binding</keyword>
<dbReference type="PANTHER" id="PTHR24355">
    <property type="entry name" value="G PROTEIN-COUPLED RECEPTOR KINASE/RIBOSOMAL PROTEIN S6 KINASE"/>
    <property type="match status" value="1"/>
</dbReference>
<dbReference type="SUPFAM" id="SSF56112">
    <property type="entry name" value="Protein kinase-like (PK-like)"/>
    <property type="match status" value="1"/>
</dbReference>
<evidence type="ECO:0000313" key="9">
    <source>
        <dbReference type="EMBL" id="KAJ3049230.1"/>
    </source>
</evidence>
<dbReference type="FunFam" id="3.30.200.20:FF:000042">
    <property type="entry name" value="Aurora kinase A"/>
    <property type="match status" value="1"/>
</dbReference>
<dbReference type="InterPro" id="IPR000961">
    <property type="entry name" value="AGC-kinase_C"/>
</dbReference>
<dbReference type="GO" id="GO:0005524">
    <property type="term" value="F:ATP binding"/>
    <property type="evidence" value="ECO:0007669"/>
    <property type="project" value="UniProtKB-UniRule"/>
</dbReference>
<evidence type="ECO:0000256" key="4">
    <source>
        <dbReference type="ARBA" id="ARBA00022777"/>
    </source>
</evidence>
<feature type="domain" description="AGC-kinase C-terminal" evidence="8">
    <location>
        <begin position="302"/>
        <end position="382"/>
    </location>
</feature>
<evidence type="ECO:0000256" key="1">
    <source>
        <dbReference type="ARBA" id="ARBA00022527"/>
    </source>
</evidence>
<dbReference type="Gene3D" id="3.30.200.20">
    <property type="entry name" value="Phosphorylase Kinase, domain 1"/>
    <property type="match status" value="1"/>
</dbReference>
<keyword evidence="4" id="KW-0418">Kinase</keyword>
<feature type="binding site" evidence="6">
    <location>
        <position position="54"/>
    </location>
    <ligand>
        <name>ATP</name>
        <dbReference type="ChEBI" id="CHEBI:30616"/>
    </ligand>
</feature>
<evidence type="ECO:0000256" key="5">
    <source>
        <dbReference type="ARBA" id="ARBA00022840"/>
    </source>
</evidence>
<evidence type="ECO:0000259" key="7">
    <source>
        <dbReference type="PROSITE" id="PS50011"/>
    </source>
</evidence>
<dbReference type="GO" id="GO:0001664">
    <property type="term" value="F:G protein-coupled receptor binding"/>
    <property type="evidence" value="ECO:0007669"/>
    <property type="project" value="TreeGrafter"/>
</dbReference>
<protein>
    <submittedName>
        <fullName evidence="9">Uncharacterized protein</fullName>
    </submittedName>
</protein>
<dbReference type="GO" id="GO:0009966">
    <property type="term" value="P:regulation of signal transduction"/>
    <property type="evidence" value="ECO:0007669"/>
    <property type="project" value="TreeGrafter"/>
</dbReference>
<evidence type="ECO:0000313" key="10">
    <source>
        <dbReference type="Proteomes" id="UP001212841"/>
    </source>
</evidence>
<keyword evidence="1" id="KW-0723">Serine/threonine-protein kinase</keyword>
<dbReference type="SMART" id="SM00220">
    <property type="entry name" value="S_TKc"/>
    <property type="match status" value="1"/>
</dbReference>
<organism evidence="9 10">
    <name type="scientific">Rhizophlyctis rosea</name>
    <dbReference type="NCBI Taxonomy" id="64517"/>
    <lineage>
        <taxon>Eukaryota</taxon>
        <taxon>Fungi</taxon>
        <taxon>Fungi incertae sedis</taxon>
        <taxon>Chytridiomycota</taxon>
        <taxon>Chytridiomycota incertae sedis</taxon>
        <taxon>Chytridiomycetes</taxon>
        <taxon>Rhizophlyctidales</taxon>
        <taxon>Rhizophlyctidaceae</taxon>
        <taxon>Rhizophlyctis</taxon>
    </lineage>
</organism>
<dbReference type="GO" id="GO:0004703">
    <property type="term" value="F:G protein-coupled receptor kinase activity"/>
    <property type="evidence" value="ECO:0007669"/>
    <property type="project" value="TreeGrafter"/>
</dbReference>
<dbReference type="PROSITE" id="PS51285">
    <property type="entry name" value="AGC_KINASE_CTER"/>
    <property type="match status" value="1"/>
</dbReference>
<dbReference type="Proteomes" id="UP001212841">
    <property type="component" value="Unassembled WGS sequence"/>
</dbReference>
<dbReference type="PANTHER" id="PTHR24355:SF30">
    <property type="entry name" value="SERINE_THREONINE-PROTEIN KINASE 32B ISOFORM X1"/>
    <property type="match status" value="1"/>
</dbReference>
<evidence type="ECO:0000256" key="2">
    <source>
        <dbReference type="ARBA" id="ARBA00022679"/>
    </source>
</evidence>
<dbReference type="GO" id="GO:0007186">
    <property type="term" value="P:G protein-coupled receptor signaling pathway"/>
    <property type="evidence" value="ECO:0007669"/>
    <property type="project" value="TreeGrafter"/>
</dbReference>
<dbReference type="InterPro" id="IPR011009">
    <property type="entry name" value="Kinase-like_dom_sf"/>
</dbReference>
<keyword evidence="2" id="KW-0808">Transferase</keyword>
<evidence type="ECO:0000256" key="6">
    <source>
        <dbReference type="PROSITE-ProRule" id="PRU10141"/>
    </source>
</evidence>
<keyword evidence="3 6" id="KW-0547">Nucleotide-binding</keyword>
<evidence type="ECO:0000256" key="3">
    <source>
        <dbReference type="ARBA" id="ARBA00022741"/>
    </source>
</evidence>
<dbReference type="EMBL" id="JADGJD010000674">
    <property type="protein sequence ID" value="KAJ3049230.1"/>
    <property type="molecule type" value="Genomic_DNA"/>
</dbReference>
<comment type="caution">
    <text evidence="9">The sequence shown here is derived from an EMBL/GenBank/DDBJ whole genome shotgun (WGS) entry which is preliminary data.</text>
</comment>
<evidence type="ECO:0000259" key="8">
    <source>
        <dbReference type="PROSITE" id="PS51285"/>
    </source>
</evidence>
<proteinExistence type="predicted"/>
<dbReference type="PROSITE" id="PS00107">
    <property type="entry name" value="PROTEIN_KINASE_ATP"/>
    <property type="match status" value="1"/>
</dbReference>
<name>A0AAD5SBJ5_9FUNG</name>
<reference evidence="9" key="1">
    <citation type="submission" date="2020-05" db="EMBL/GenBank/DDBJ databases">
        <title>Phylogenomic resolution of chytrid fungi.</title>
        <authorList>
            <person name="Stajich J.E."/>
            <person name="Amses K."/>
            <person name="Simmons R."/>
            <person name="Seto K."/>
            <person name="Myers J."/>
            <person name="Bonds A."/>
            <person name="Quandt C.A."/>
            <person name="Barry K."/>
            <person name="Liu P."/>
            <person name="Grigoriev I."/>
            <person name="Longcore J.E."/>
            <person name="James T.Y."/>
        </authorList>
    </citation>
    <scope>NUCLEOTIDE SEQUENCE</scope>
    <source>
        <strain evidence="9">JEL0318</strain>
    </source>
</reference>
<keyword evidence="10" id="KW-1185">Reference proteome</keyword>
<gene>
    <name evidence="9" type="ORF">HK097_009750</name>
</gene>
<dbReference type="InterPro" id="IPR017441">
    <property type="entry name" value="Protein_kinase_ATP_BS"/>
</dbReference>
<dbReference type="Pfam" id="PF00069">
    <property type="entry name" value="Pkinase"/>
    <property type="match status" value="2"/>
</dbReference>
<dbReference type="AlphaFoldDB" id="A0AAD5SBJ5"/>
<dbReference type="InterPro" id="IPR008271">
    <property type="entry name" value="Ser/Thr_kinase_AS"/>
</dbReference>
<feature type="domain" description="Protein kinase" evidence="7">
    <location>
        <begin position="25"/>
        <end position="301"/>
    </location>
</feature>
<dbReference type="InterPro" id="IPR000719">
    <property type="entry name" value="Prot_kinase_dom"/>
</dbReference>
<dbReference type="PROSITE" id="PS50011">
    <property type="entry name" value="PROTEIN_KINASE_DOM"/>
    <property type="match status" value="1"/>
</dbReference>